<evidence type="ECO:0000259" key="8">
    <source>
        <dbReference type="PROSITE" id="PS51980"/>
    </source>
</evidence>
<comment type="subcellular location">
    <subcellularLocation>
        <location evidence="1">Nucleus</location>
    </subcellularLocation>
</comment>
<evidence type="ECO:0000313" key="9">
    <source>
        <dbReference type="EMBL" id="MEQ2205843.1"/>
    </source>
</evidence>
<evidence type="ECO:0000313" key="10">
    <source>
        <dbReference type="Proteomes" id="UP001434883"/>
    </source>
</evidence>
<keyword evidence="5" id="KW-0539">Nucleus</keyword>
<dbReference type="Gene3D" id="6.10.140.340">
    <property type="match status" value="1"/>
</dbReference>
<dbReference type="Proteomes" id="UP001434883">
    <property type="component" value="Unassembled WGS sequence"/>
</dbReference>
<dbReference type="PROSITE" id="PS51980">
    <property type="entry name" value="OCEL"/>
    <property type="match status" value="1"/>
</dbReference>
<evidence type="ECO:0000256" key="2">
    <source>
        <dbReference type="ARBA" id="ARBA00009171"/>
    </source>
</evidence>
<evidence type="ECO:0000256" key="5">
    <source>
        <dbReference type="ARBA" id="ARBA00023242"/>
    </source>
</evidence>
<proteinExistence type="inferred from homology"/>
<feature type="region of interest" description="Disordered" evidence="7">
    <location>
        <begin position="72"/>
        <end position="113"/>
    </location>
</feature>
<dbReference type="Gene3D" id="1.10.10.2670">
    <property type="entry name" value="E3 ubiquitin-protein ligase"/>
    <property type="match status" value="1"/>
</dbReference>
<keyword evidence="3" id="KW-0805">Transcription regulation</keyword>
<dbReference type="Pfam" id="PF10390">
    <property type="entry name" value="ELL"/>
    <property type="match status" value="1"/>
</dbReference>
<dbReference type="PANTHER" id="PTHR23288">
    <property type="entry name" value="OCCLUDIN AND RNA POLYMERASE II ELONGATION FACTOR ELL"/>
    <property type="match status" value="1"/>
</dbReference>
<name>A0ABV0REA4_9TELE</name>
<dbReference type="InterPro" id="IPR042065">
    <property type="entry name" value="E3_ELL-like"/>
</dbReference>
<sequence length="272" mass="31444">SCQATRTRREILLFSGFAFSLFHSDGREQLEGQGSIQDKITVCATDDSYQMTRERMSQMEKDSWSRSAIEIKPGATHPSKNLKYQKRSAPPGASDTNFYKQSANNRRNSSMPAPIQKPLKERIIHLLALKPYRKPELLLWLERERAGTKDKAELGAVLEEVAKVNPKDSSYLLKEDFYKHVQRDWPGYIEEEKQMICRLLSRAYSPITHSEQRQRYQEDFCTEYDEYKDLHSRIAAITHMFVQLGSKIKTLSPGTQEYKVHIYSLSETGRAA</sequence>
<dbReference type="InterPro" id="IPR019464">
    <property type="entry name" value="ELL_N"/>
</dbReference>
<gene>
    <name evidence="9" type="ORF">XENOCAPTIV_015856</name>
</gene>
<dbReference type="EMBL" id="JAHRIN010042338">
    <property type="protein sequence ID" value="MEQ2205843.1"/>
    <property type="molecule type" value="Genomic_DNA"/>
</dbReference>
<dbReference type="SUPFAM" id="SSF144292">
    <property type="entry name" value="occludin/ELL-like"/>
    <property type="match status" value="1"/>
</dbReference>
<reference evidence="9 10" key="1">
    <citation type="submission" date="2021-06" db="EMBL/GenBank/DDBJ databases">
        <authorList>
            <person name="Palmer J.M."/>
        </authorList>
    </citation>
    <scope>NUCLEOTIDE SEQUENCE [LARGE SCALE GENOMIC DNA]</scope>
    <source>
        <strain evidence="9 10">XC_2019</strain>
        <tissue evidence="9">Muscle</tissue>
    </source>
</reference>
<feature type="domain" description="OCEL" evidence="8">
    <location>
        <begin position="198"/>
        <end position="272"/>
    </location>
</feature>
<organism evidence="9 10">
    <name type="scientific">Xenoophorus captivus</name>
    <dbReference type="NCBI Taxonomy" id="1517983"/>
    <lineage>
        <taxon>Eukaryota</taxon>
        <taxon>Metazoa</taxon>
        <taxon>Chordata</taxon>
        <taxon>Craniata</taxon>
        <taxon>Vertebrata</taxon>
        <taxon>Euteleostomi</taxon>
        <taxon>Actinopterygii</taxon>
        <taxon>Neopterygii</taxon>
        <taxon>Teleostei</taxon>
        <taxon>Neoteleostei</taxon>
        <taxon>Acanthomorphata</taxon>
        <taxon>Ovalentaria</taxon>
        <taxon>Atherinomorphae</taxon>
        <taxon>Cyprinodontiformes</taxon>
        <taxon>Goodeidae</taxon>
        <taxon>Xenoophorus</taxon>
    </lineage>
</organism>
<evidence type="ECO:0000256" key="4">
    <source>
        <dbReference type="ARBA" id="ARBA00023163"/>
    </source>
</evidence>
<dbReference type="InterPro" id="IPR010844">
    <property type="entry name" value="Occludin_ELL"/>
</dbReference>
<dbReference type="Pfam" id="PF07303">
    <property type="entry name" value="Occludin_ELL"/>
    <property type="match status" value="1"/>
</dbReference>
<evidence type="ECO:0000256" key="6">
    <source>
        <dbReference type="PROSITE-ProRule" id="PRU01324"/>
    </source>
</evidence>
<evidence type="ECO:0000256" key="3">
    <source>
        <dbReference type="ARBA" id="ARBA00023015"/>
    </source>
</evidence>
<keyword evidence="10" id="KW-1185">Reference proteome</keyword>
<keyword evidence="4" id="KW-0804">Transcription</keyword>
<dbReference type="PANTHER" id="PTHR23288:SF12">
    <property type="entry name" value="RNA POLYMERASE II ELONGATION FACTOR ELL2 ISOFORM X1"/>
    <property type="match status" value="1"/>
</dbReference>
<comment type="similarity">
    <text evidence="2 6">Belongs to the ELL/occludin family.</text>
</comment>
<evidence type="ECO:0000256" key="7">
    <source>
        <dbReference type="SAM" id="MobiDB-lite"/>
    </source>
</evidence>
<protein>
    <recommendedName>
        <fullName evidence="8">OCEL domain-containing protein</fullName>
    </recommendedName>
</protein>
<dbReference type="SUPFAM" id="SSF46785">
    <property type="entry name" value="Winged helix' DNA-binding domain"/>
    <property type="match status" value="1"/>
</dbReference>
<feature type="compositionally biased region" description="Polar residues" evidence="7">
    <location>
        <begin position="94"/>
        <end position="111"/>
    </location>
</feature>
<dbReference type="InterPro" id="IPR036390">
    <property type="entry name" value="WH_DNA-bd_sf"/>
</dbReference>
<accession>A0ABV0REA4</accession>
<evidence type="ECO:0000256" key="1">
    <source>
        <dbReference type="ARBA" id="ARBA00004123"/>
    </source>
</evidence>
<feature type="non-terminal residue" evidence="9">
    <location>
        <position position="1"/>
    </location>
</feature>
<dbReference type="InterPro" id="IPR031176">
    <property type="entry name" value="ELL/occludin"/>
</dbReference>
<comment type="caution">
    <text evidence="9">The sequence shown here is derived from an EMBL/GenBank/DDBJ whole genome shotgun (WGS) entry which is preliminary data.</text>
</comment>